<keyword evidence="1" id="KW-1133">Transmembrane helix</keyword>
<comment type="caution">
    <text evidence="2">The sequence shown here is derived from an EMBL/GenBank/DDBJ whole genome shotgun (WGS) entry which is preliminary data.</text>
</comment>
<dbReference type="GeneID" id="97343489"/>
<protein>
    <recommendedName>
        <fullName evidence="4">Integral membrane protein</fullName>
    </recommendedName>
</protein>
<keyword evidence="3" id="KW-1185">Reference proteome</keyword>
<evidence type="ECO:0000313" key="3">
    <source>
        <dbReference type="Proteomes" id="UP001519311"/>
    </source>
</evidence>
<feature type="transmembrane region" description="Helical" evidence="1">
    <location>
        <begin position="55"/>
        <end position="73"/>
    </location>
</feature>
<reference evidence="2 3" key="1">
    <citation type="submission" date="2021-03" db="EMBL/GenBank/DDBJ databases">
        <title>Sequencing the genomes of 1000 actinobacteria strains.</title>
        <authorList>
            <person name="Klenk H.-P."/>
        </authorList>
    </citation>
    <scope>NUCLEOTIDE SEQUENCE [LARGE SCALE GENOMIC DNA]</scope>
    <source>
        <strain evidence="2 3">DSM 40843</strain>
    </source>
</reference>
<organism evidence="2 3">
    <name type="scientific">Streptomyces clavifer</name>
    <dbReference type="NCBI Taxonomy" id="68188"/>
    <lineage>
        <taxon>Bacteria</taxon>
        <taxon>Bacillati</taxon>
        <taxon>Actinomycetota</taxon>
        <taxon>Actinomycetes</taxon>
        <taxon>Kitasatosporales</taxon>
        <taxon>Streptomycetaceae</taxon>
        <taxon>Streptomyces</taxon>
    </lineage>
</organism>
<sequence length="134" mass="14184">MVTHATMPVRRRSRAPARQGHSALGWALPLTLGVILGFWAFFIRRDGGTTTGGQIWLGVVSGVAFAALCFLLGRTQRALPRELRAAAYGALAGGAVGYLHSLNGSSVLMSSVIGLAVGAGMLLSAFYLFYTREE</sequence>
<evidence type="ECO:0008006" key="4">
    <source>
        <dbReference type="Google" id="ProtNLM"/>
    </source>
</evidence>
<keyword evidence="1" id="KW-0472">Membrane</keyword>
<keyword evidence="1" id="KW-0812">Transmembrane</keyword>
<proteinExistence type="predicted"/>
<feature type="transmembrane region" description="Helical" evidence="1">
    <location>
        <begin position="85"/>
        <end position="102"/>
    </location>
</feature>
<dbReference type="Proteomes" id="UP001519311">
    <property type="component" value="Unassembled WGS sequence"/>
</dbReference>
<gene>
    <name evidence="2" type="ORF">JOF59_002817</name>
</gene>
<accession>A0ABS4V941</accession>
<dbReference type="EMBL" id="JAGINS010000001">
    <property type="protein sequence ID" value="MBP2360417.1"/>
    <property type="molecule type" value="Genomic_DNA"/>
</dbReference>
<feature type="transmembrane region" description="Helical" evidence="1">
    <location>
        <begin position="21"/>
        <end position="43"/>
    </location>
</feature>
<name>A0ABS4V941_9ACTN</name>
<feature type="transmembrane region" description="Helical" evidence="1">
    <location>
        <begin position="108"/>
        <end position="130"/>
    </location>
</feature>
<dbReference type="RefSeq" id="WP_056793246.1">
    <property type="nucleotide sequence ID" value="NZ_BMWJ01000004.1"/>
</dbReference>
<evidence type="ECO:0000256" key="1">
    <source>
        <dbReference type="SAM" id="Phobius"/>
    </source>
</evidence>
<evidence type="ECO:0000313" key="2">
    <source>
        <dbReference type="EMBL" id="MBP2360417.1"/>
    </source>
</evidence>